<accession>A0A1C3PEG6</accession>
<dbReference type="Proteomes" id="UP000199013">
    <property type="component" value="Unassembled WGS sequence"/>
</dbReference>
<proteinExistence type="predicted"/>
<dbReference type="EMBL" id="FLUV01002313">
    <property type="protein sequence ID" value="SBW28211.1"/>
    <property type="molecule type" value="Genomic_DNA"/>
</dbReference>
<evidence type="ECO:0000313" key="3">
    <source>
        <dbReference type="Proteomes" id="UP000199013"/>
    </source>
</evidence>
<protein>
    <submittedName>
        <fullName evidence="2">Uncharacterized protein</fullName>
    </submittedName>
</protein>
<dbReference type="AlphaFoldDB" id="A0A1C3PEG6"/>
<sequence>MAPDPGQYSWQKTADSQCGVIAVRTALAAGMSRSTIRWRLKTGRWQLPMPGALVTHPEPPTRIQLLWCAVESIGPHAVLGGASAAAMGGLRGFDDERITVVVPAGRQPGPRPGVVIHHSTRLNSSDIYPHLRPPRTRLARSVVDMANWAQRPEAVYDIVVAAVQQRLVTVGELHTTISARGPIRRKNMIMEILGGLETPDDLESTDQPVATSAHRDGAPRHDGTLNNARSDAPSSGLMIPTHEYGRSTLSSTGTPLASHSDRT</sequence>
<organism evidence="2 3">
    <name type="scientific">Candidatus Protofrankia californiensis</name>
    <dbReference type="NCBI Taxonomy" id="1839754"/>
    <lineage>
        <taxon>Bacteria</taxon>
        <taxon>Bacillati</taxon>
        <taxon>Actinomycetota</taxon>
        <taxon>Actinomycetes</taxon>
        <taxon>Frankiales</taxon>
        <taxon>Frankiaceae</taxon>
        <taxon>Protofrankia</taxon>
    </lineage>
</organism>
<evidence type="ECO:0000313" key="2">
    <source>
        <dbReference type="EMBL" id="SBW28211.1"/>
    </source>
</evidence>
<gene>
    <name evidence="2" type="ORF">FDG2_5569</name>
</gene>
<feature type="compositionally biased region" description="Polar residues" evidence="1">
    <location>
        <begin position="224"/>
        <end position="233"/>
    </location>
</feature>
<feature type="compositionally biased region" description="Polar residues" evidence="1">
    <location>
        <begin position="247"/>
        <end position="257"/>
    </location>
</feature>
<keyword evidence="3" id="KW-1185">Reference proteome</keyword>
<feature type="region of interest" description="Disordered" evidence="1">
    <location>
        <begin position="197"/>
        <end position="263"/>
    </location>
</feature>
<evidence type="ECO:0000256" key="1">
    <source>
        <dbReference type="SAM" id="MobiDB-lite"/>
    </source>
</evidence>
<name>A0A1C3PEG6_9ACTN</name>
<reference evidence="3" key="1">
    <citation type="submission" date="2016-02" db="EMBL/GenBank/DDBJ databases">
        <authorList>
            <person name="Wibberg D."/>
        </authorList>
    </citation>
    <scope>NUCLEOTIDE SEQUENCE [LARGE SCALE GENOMIC DNA]</scope>
</reference>
<feature type="compositionally biased region" description="Basic and acidic residues" evidence="1">
    <location>
        <begin position="213"/>
        <end position="223"/>
    </location>
</feature>